<reference evidence="2 3" key="1">
    <citation type="submission" date="2024-09" db="EMBL/GenBank/DDBJ databases">
        <authorList>
            <person name="Sun Q."/>
            <person name="Mori K."/>
        </authorList>
    </citation>
    <scope>NUCLEOTIDE SEQUENCE [LARGE SCALE GENOMIC DNA]</scope>
    <source>
        <strain evidence="2 3">CCM 8677</strain>
    </source>
</reference>
<dbReference type="Proteomes" id="UP001589844">
    <property type="component" value="Unassembled WGS sequence"/>
</dbReference>
<proteinExistence type="predicted"/>
<name>A0ABV6IAQ8_9BURK</name>
<gene>
    <name evidence="2" type="ORF">ACFFJH_03735</name>
</gene>
<dbReference type="PANTHER" id="PTHR33164">
    <property type="entry name" value="TRANSCRIPTIONAL REGULATOR, MARR FAMILY"/>
    <property type="match status" value="1"/>
</dbReference>
<keyword evidence="3" id="KW-1185">Reference proteome</keyword>
<dbReference type="InterPro" id="IPR039422">
    <property type="entry name" value="MarR/SlyA-like"/>
</dbReference>
<dbReference type="InterPro" id="IPR036388">
    <property type="entry name" value="WH-like_DNA-bd_sf"/>
</dbReference>
<dbReference type="PROSITE" id="PS50995">
    <property type="entry name" value="HTH_MARR_2"/>
    <property type="match status" value="1"/>
</dbReference>
<evidence type="ECO:0000313" key="2">
    <source>
        <dbReference type="EMBL" id="MFC0348907.1"/>
    </source>
</evidence>
<dbReference type="SUPFAM" id="SSF46785">
    <property type="entry name" value="Winged helix' DNA-binding domain"/>
    <property type="match status" value="1"/>
</dbReference>
<dbReference type="Gene3D" id="1.10.10.10">
    <property type="entry name" value="Winged helix-like DNA-binding domain superfamily/Winged helix DNA-binding domain"/>
    <property type="match status" value="1"/>
</dbReference>
<protein>
    <submittedName>
        <fullName evidence="2">MarR family winged helix-turn-helix transcriptional regulator</fullName>
    </submittedName>
</protein>
<sequence length="140" mass="15376">MANNSAAMQLIISLNVLQTQMLKKVDQQLSVHGISFTEFTVMHHLNNAPNYSMRRIDLAESVGLTASGVTRLLLPMEKINLVEKEVNPRDARVSLVKLSDAGIALFQDALASFDIGATNATRGLDQAQIKQLQTLIDAMR</sequence>
<dbReference type="InterPro" id="IPR000835">
    <property type="entry name" value="HTH_MarR-typ"/>
</dbReference>
<accession>A0ABV6IAQ8</accession>
<comment type="caution">
    <text evidence="2">The sequence shown here is derived from an EMBL/GenBank/DDBJ whole genome shotgun (WGS) entry which is preliminary data.</text>
</comment>
<dbReference type="InterPro" id="IPR036390">
    <property type="entry name" value="WH_DNA-bd_sf"/>
</dbReference>
<dbReference type="PANTHER" id="PTHR33164:SF43">
    <property type="entry name" value="HTH-TYPE TRANSCRIPTIONAL REPRESSOR YETL"/>
    <property type="match status" value="1"/>
</dbReference>
<evidence type="ECO:0000313" key="3">
    <source>
        <dbReference type="Proteomes" id="UP001589844"/>
    </source>
</evidence>
<dbReference type="EMBL" id="JBHLXJ010000003">
    <property type="protein sequence ID" value="MFC0348907.1"/>
    <property type="molecule type" value="Genomic_DNA"/>
</dbReference>
<feature type="domain" description="HTH marR-type" evidence="1">
    <location>
        <begin position="7"/>
        <end position="140"/>
    </location>
</feature>
<dbReference type="SMART" id="SM00347">
    <property type="entry name" value="HTH_MARR"/>
    <property type="match status" value="1"/>
</dbReference>
<evidence type="ECO:0000259" key="1">
    <source>
        <dbReference type="PROSITE" id="PS50995"/>
    </source>
</evidence>
<dbReference type="Pfam" id="PF01047">
    <property type="entry name" value="MarR"/>
    <property type="match status" value="1"/>
</dbReference>
<organism evidence="2 3">
    <name type="scientific">Undibacterium danionis</name>
    <dbReference type="NCBI Taxonomy" id="1812100"/>
    <lineage>
        <taxon>Bacteria</taxon>
        <taxon>Pseudomonadati</taxon>
        <taxon>Pseudomonadota</taxon>
        <taxon>Betaproteobacteria</taxon>
        <taxon>Burkholderiales</taxon>
        <taxon>Oxalobacteraceae</taxon>
        <taxon>Undibacterium</taxon>
    </lineage>
</organism>